<dbReference type="EMBL" id="CDPU01000015">
    <property type="protein sequence ID" value="CEO49766.1"/>
    <property type="molecule type" value="Genomic_DNA"/>
</dbReference>
<accession>A0A0B7KKN3</accession>
<dbReference type="GO" id="GO:0003677">
    <property type="term" value="F:DNA binding"/>
    <property type="evidence" value="ECO:0007669"/>
    <property type="project" value="TreeGrafter"/>
</dbReference>
<feature type="region of interest" description="Disordered" evidence="1">
    <location>
        <begin position="1"/>
        <end position="43"/>
    </location>
</feature>
<evidence type="ECO:0000256" key="1">
    <source>
        <dbReference type="SAM" id="MobiDB-lite"/>
    </source>
</evidence>
<dbReference type="InterPro" id="IPR036361">
    <property type="entry name" value="SAP_dom_sf"/>
</dbReference>
<dbReference type="Pfam" id="PF02037">
    <property type="entry name" value="SAP"/>
    <property type="match status" value="1"/>
</dbReference>
<organism evidence="5">
    <name type="scientific">Bionectria ochroleuca</name>
    <name type="common">Gliocladium roseum</name>
    <dbReference type="NCBI Taxonomy" id="29856"/>
    <lineage>
        <taxon>Eukaryota</taxon>
        <taxon>Fungi</taxon>
        <taxon>Dikarya</taxon>
        <taxon>Ascomycota</taxon>
        <taxon>Pezizomycotina</taxon>
        <taxon>Sordariomycetes</taxon>
        <taxon>Hypocreomycetidae</taxon>
        <taxon>Hypocreales</taxon>
        <taxon>Bionectriaceae</taxon>
        <taxon>Clonostachys</taxon>
    </lineage>
</organism>
<dbReference type="InterPro" id="IPR004875">
    <property type="entry name" value="DDE_SF_endonuclease_dom"/>
</dbReference>
<evidence type="ECO:0000259" key="2">
    <source>
        <dbReference type="PROSITE" id="PS50800"/>
    </source>
</evidence>
<gene>
    <name evidence="3" type="ORF">BN869_000005823_1</name>
    <name evidence="4" type="ORF">BN869_000014169_1</name>
    <name evidence="5" type="ORF">BN869_000014246_1</name>
</gene>
<dbReference type="EMBL" id="CDPU01000502">
    <property type="protein sequence ID" value="CEO58188.1"/>
    <property type="molecule type" value="Genomic_DNA"/>
</dbReference>
<dbReference type="EMBL" id="CDPU01000341">
    <property type="protein sequence ID" value="CEO58111.1"/>
    <property type="molecule type" value="Genomic_DNA"/>
</dbReference>
<dbReference type="SUPFAM" id="SSF68906">
    <property type="entry name" value="SAP domain"/>
    <property type="match status" value="1"/>
</dbReference>
<dbReference type="Gene3D" id="1.10.720.30">
    <property type="entry name" value="SAP domain"/>
    <property type="match status" value="1"/>
</dbReference>
<proteinExistence type="predicted"/>
<dbReference type="GO" id="GO:0005634">
    <property type="term" value="C:nucleus"/>
    <property type="evidence" value="ECO:0007669"/>
    <property type="project" value="TreeGrafter"/>
</dbReference>
<dbReference type="PROSITE" id="PS50800">
    <property type="entry name" value="SAP"/>
    <property type="match status" value="1"/>
</dbReference>
<dbReference type="InterPro" id="IPR003034">
    <property type="entry name" value="SAP_dom"/>
</dbReference>
<evidence type="ECO:0000313" key="5">
    <source>
        <dbReference type="EMBL" id="CEO58188.1"/>
    </source>
</evidence>
<sequence length="536" mass="62109">MPPLQPRDVNLAVTPAKRRPGRKRKSLEDRIYSPPKPVRRVERSYPDHQKIKVLMFLHHHRVFVRRVKSPDYYRPPSQQEAADFFQIPQRTIGQWVRQKDEIIQGKPPRYSPQWPLLEEALMKEFHQARKLAIFTFSNGWWTNFKLRNNLSRRRVTRRATKTPEEAVPIVNNFLRFIRRISNQRSTALDRILVTMSPTRRFRRGCIVNIDETPIPFEYLDGYTYEVKGTKTIQGKSDRSGWNKRQATLILYIFADGIQRLKPKVIFHGKPEGQIFENEGYLYSPDVTVEFNDTAYNNEELFRYWIANELAVILDGKEHMLVMDVASFHTTDDVLQDLRSRKITTALIPPGCTSLLQPLDTTVNKPFKQWLAEAAFTYVEQHDPDGTKKWSVQDKRVMTTHTVAAACKRLSEQPDLVSNAFLQCGISIRPDGSQDDKIRIKDVPAEAIDFSNWEKAEQAVVNAYEIVDQLCDDEEITVSEDDLTIALKTLRITDLKELLRLRGLTISGKKKDLIERLENHILAAVGSSQQASLYDNY</sequence>
<dbReference type="InterPro" id="IPR050863">
    <property type="entry name" value="CenT-Element_Derived"/>
</dbReference>
<dbReference type="PANTHER" id="PTHR19303">
    <property type="entry name" value="TRANSPOSON"/>
    <property type="match status" value="1"/>
</dbReference>
<reference evidence="5" key="1">
    <citation type="submission" date="2015-01" db="EMBL/GenBank/DDBJ databases">
        <authorList>
            <person name="Durling Mikael"/>
        </authorList>
    </citation>
    <scope>NUCLEOTIDE SEQUENCE</scope>
</reference>
<protein>
    <recommendedName>
        <fullName evidence="2">SAP domain-containing protein</fullName>
    </recommendedName>
</protein>
<evidence type="ECO:0000313" key="4">
    <source>
        <dbReference type="EMBL" id="CEO58111.1"/>
    </source>
</evidence>
<evidence type="ECO:0000313" key="3">
    <source>
        <dbReference type="EMBL" id="CEO49766.1"/>
    </source>
</evidence>
<feature type="domain" description="SAP" evidence="2">
    <location>
        <begin position="486"/>
        <end position="520"/>
    </location>
</feature>
<dbReference type="AlphaFoldDB" id="A0A0B7KKN3"/>
<dbReference type="PANTHER" id="PTHR19303:SF73">
    <property type="entry name" value="PROTEIN PDC2"/>
    <property type="match status" value="1"/>
</dbReference>
<dbReference type="SMART" id="SM00513">
    <property type="entry name" value="SAP"/>
    <property type="match status" value="1"/>
</dbReference>
<name>A0A0B7KKN3_BIOOC</name>
<dbReference type="Pfam" id="PF03184">
    <property type="entry name" value="DDE_1"/>
    <property type="match status" value="1"/>
</dbReference>
<feature type="compositionally biased region" description="Basic residues" evidence="1">
    <location>
        <begin position="16"/>
        <end position="25"/>
    </location>
</feature>